<proteinExistence type="predicted"/>
<dbReference type="AlphaFoldDB" id="A0A518FSN6"/>
<evidence type="ECO:0000313" key="2">
    <source>
        <dbReference type="Proteomes" id="UP000320839"/>
    </source>
</evidence>
<evidence type="ECO:0000313" key="1">
    <source>
        <dbReference type="EMBL" id="QDV19349.1"/>
    </source>
</evidence>
<organism evidence="1 2">
    <name type="scientific">Gimesia panareensis</name>
    <dbReference type="NCBI Taxonomy" id="2527978"/>
    <lineage>
        <taxon>Bacteria</taxon>
        <taxon>Pseudomonadati</taxon>
        <taxon>Planctomycetota</taxon>
        <taxon>Planctomycetia</taxon>
        <taxon>Planctomycetales</taxon>
        <taxon>Planctomycetaceae</taxon>
        <taxon>Gimesia</taxon>
    </lineage>
</organism>
<protein>
    <submittedName>
        <fullName evidence="1">Uncharacterized protein</fullName>
    </submittedName>
</protein>
<accession>A0A518FSN6</accession>
<dbReference type="EMBL" id="CP036317">
    <property type="protein sequence ID" value="QDV19349.1"/>
    <property type="molecule type" value="Genomic_DNA"/>
</dbReference>
<reference evidence="1 2" key="1">
    <citation type="submission" date="2019-02" db="EMBL/GenBank/DDBJ databases">
        <title>Deep-cultivation of Planctomycetes and their phenomic and genomic characterization uncovers novel biology.</title>
        <authorList>
            <person name="Wiegand S."/>
            <person name="Jogler M."/>
            <person name="Boedeker C."/>
            <person name="Pinto D."/>
            <person name="Vollmers J."/>
            <person name="Rivas-Marin E."/>
            <person name="Kohn T."/>
            <person name="Peeters S.H."/>
            <person name="Heuer A."/>
            <person name="Rast P."/>
            <person name="Oberbeckmann S."/>
            <person name="Bunk B."/>
            <person name="Jeske O."/>
            <person name="Meyerdierks A."/>
            <person name="Storesund J.E."/>
            <person name="Kallscheuer N."/>
            <person name="Luecker S."/>
            <person name="Lage O.M."/>
            <person name="Pohl T."/>
            <person name="Merkel B.J."/>
            <person name="Hornburger P."/>
            <person name="Mueller R.-W."/>
            <person name="Bruemmer F."/>
            <person name="Labrenz M."/>
            <person name="Spormann A.M."/>
            <person name="Op den Camp H."/>
            <person name="Overmann J."/>
            <person name="Amann R."/>
            <person name="Jetten M.S.M."/>
            <person name="Mascher T."/>
            <person name="Medema M.H."/>
            <person name="Devos D.P."/>
            <person name="Kaster A.-K."/>
            <person name="Ovreas L."/>
            <person name="Rohde M."/>
            <person name="Galperin M.Y."/>
            <person name="Jogler C."/>
        </authorList>
    </citation>
    <scope>NUCLEOTIDE SEQUENCE [LARGE SCALE GENOMIC DNA]</scope>
    <source>
        <strain evidence="1 2">Pan153</strain>
    </source>
</reference>
<name>A0A518FSN6_9PLAN</name>
<gene>
    <name evidence="1" type="ORF">Pan153_40140</name>
</gene>
<sequence>MRVVSPTSRLGFLCSAGHNVRFTNYQEYKSAVCAVKCTGQYISQLCLNGALSLKLAKNGDCCRNHHLFVAAGFLSEKVFCQSVSQNV</sequence>
<dbReference type="Proteomes" id="UP000320839">
    <property type="component" value="Chromosome"/>
</dbReference>